<dbReference type="EMBL" id="ANMG01000022">
    <property type="protein sequence ID" value="EMD27460.1"/>
    <property type="molecule type" value="Genomic_DNA"/>
</dbReference>
<accession>M2Q669</accession>
<proteinExistence type="predicted"/>
<reference evidence="1 2" key="1">
    <citation type="submission" date="2012-10" db="EMBL/GenBank/DDBJ databases">
        <title>Genome assembly of Amycolatopsis azurea DSM 43854.</title>
        <authorList>
            <person name="Khatri I."/>
            <person name="Kaur I."/>
            <person name="Subramanian S."/>
            <person name="Mayilraj S."/>
        </authorList>
    </citation>
    <scope>NUCLEOTIDE SEQUENCE [LARGE SCALE GENOMIC DNA]</scope>
    <source>
        <strain evidence="1 2">DSM 43854</strain>
    </source>
</reference>
<evidence type="ECO:0000313" key="2">
    <source>
        <dbReference type="Proteomes" id="UP000014137"/>
    </source>
</evidence>
<dbReference type="AlphaFoldDB" id="M2Q669"/>
<comment type="caution">
    <text evidence="1">The sequence shown here is derived from an EMBL/GenBank/DDBJ whole genome shotgun (WGS) entry which is preliminary data.</text>
</comment>
<name>M2Q669_9PSEU</name>
<dbReference type="Proteomes" id="UP000014137">
    <property type="component" value="Unassembled WGS sequence"/>
</dbReference>
<evidence type="ECO:0000313" key="1">
    <source>
        <dbReference type="EMBL" id="EMD27460.1"/>
    </source>
</evidence>
<protein>
    <submittedName>
        <fullName evidence="1">Uncharacterized protein</fullName>
    </submittedName>
</protein>
<organism evidence="1 2">
    <name type="scientific">Amycolatopsis azurea DSM 43854</name>
    <dbReference type="NCBI Taxonomy" id="1238180"/>
    <lineage>
        <taxon>Bacteria</taxon>
        <taxon>Bacillati</taxon>
        <taxon>Actinomycetota</taxon>
        <taxon>Actinomycetes</taxon>
        <taxon>Pseudonocardiales</taxon>
        <taxon>Pseudonocardiaceae</taxon>
        <taxon>Amycolatopsis</taxon>
    </lineage>
</organism>
<sequence>MLVEAQARHQVPYLADRFAIGSENRQTGQLSCEYPVHGCHARRLSAPGARDDSCDHRNAQAAIPGTAA</sequence>
<gene>
    <name evidence="1" type="ORF">C791_2098</name>
</gene>